<gene>
    <name evidence="1" type="ORF">FNM00_01650</name>
</gene>
<dbReference type="EMBL" id="VLNT01000001">
    <property type="protein sequence ID" value="TSD68325.1"/>
    <property type="molecule type" value="Genomic_DNA"/>
</dbReference>
<sequence>MRTLLTLTDVTGPLSPERSMRFADWLLDLLDHEPAWWRIGFLLCRPAVGPVRTDDLEWAATVRSATVGAGAGCEVIHLCAAGAIAPLPLDDLPTHAFGF</sequence>
<protein>
    <submittedName>
        <fullName evidence="1">Uncharacterized protein</fullName>
    </submittedName>
</protein>
<keyword evidence="2" id="KW-1185">Reference proteome</keyword>
<proteinExistence type="predicted"/>
<comment type="caution">
    <text evidence="1">The sequence shown here is derived from an EMBL/GenBank/DDBJ whole genome shotgun (WGS) entry which is preliminary data.</text>
</comment>
<accession>A0A554SPP1</accession>
<dbReference type="AlphaFoldDB" id="A0A554SPP1"/>
<evidence type="ECO:0000313" key="1">
    <source>
        <dbReference type="EMBL" id="TSD68325.1"/>
    </source>
</evidence>
<dbReference type="RefSeq" id="WP_185972915.1">
    <property type="nucleotide sequence ID" value="NZ_VLNT01000001.1"/>
</dbReference>
<dbReference type="Proteomes" id="UP000316988">
    <property type="component" value="Unassembled WGS sequence"/>
</dbReference>
<organism evidence="1 2">
    <name type="scientific">Aeromicrobium piscarium</name>
    <dbReference type="NCBI Taxonomy" id="2590901"/>
    <lineage>
        <taxon>Bacteria</taxon>
        <taxon>Bacillati</taxon>
        <taxon>Actinomycetota</taxon>
        <taxon>Actinomycetes</taxon>
        <taxon>Propionibacteriales</taxon>
        <taxon>Nocardioidaceae</taxon>
        <taxon>Aeromicrobium</taxon>
    </lineage>
</organism>
<evidence type="ECO:0000313" key="2">
    <source>
        <dbReference type="Proteomes" id="UP000316988"/>
    </source>
</evidence>
<name>A0A554SPP1_9ACTN</name>
<reference evidence="1 2" key="1">
    <citation type="submission" date="2019-07" db="EMBL/GenBank/DDBJ databases">
        <authorList>
            <person name="Zhao L.H."/>
        </authorList>
    </citation>
    <scope>NUCLEOTIDE SEQUENCE [LARGE SCALE GENOMIC DNA]</scope>
    <source>
        <strain evidence="1 2">Co35</strain>
    </source>
</reference>